<feature type="chain" id="PRO_5026271776" description="Secreted protein" evidence="2">
    <location>
        <begin position="19"/>
        <end position="169"/>
    </location>
</feature>
<reference evidence="3 4" key="1">
    <citation type="submission" date="2018-09" db="EMBL/GenBank/DDBJ databases">
        <title>Genomic investigation of the strawberry pathogen Phytophthora fragariae indicates pathogenicity is determined by transcriptional variation in three key races.</title>
        <authorList>
            <person name="Adams T.M."/>
            <person name="Armitage A.D."/>
            <person name="Sobczyk M.K."/>
            <person name="Bates H.J."/>
            <person name="Dunwell J.M."/>
            <person name="Nellist C.F."/>
            <person name="Harrison R.J."/>
        </authorList>
    </citation>
    <scope>NUCLEOTIDE SEQUENCE [LARGE SCALE GENOMIC DNA]</scope>
    <source>
        <strain evidence="3 4">ONT-3</strain>
    </source>
</reference>
<proteinExistence type="predicted"/>
<protein>
    <recommendedName>
        <fullName evidence="5">Secreted protein</fullName>
    </recommendedName>
</protein>
<evidence type="ECO:0008006" key="5">
    <source>
        <dbReference type="Google" id="ProtNLM"/>
    </source>
</evidence>
<gene>
    <name evidence="3" type="ORF">PF010_g32088</name>
</gene>
<evidence type="ECO:0000313" key="3">
    <source>
        <dbReference type="EMBL" id="KAE9055605.1"/>
    </source>
</evidence>
<feature type="compositionally biased region" description="Low complexity" evidence="1">
    <location>
        <begin position="71"/>
        <end position="90"/>
    </location>
</feature>
<comment type="caution">
    <text evidence="3">The sequence shown here is derived from an EMBL/GenBank/DDBJ whole genome shotgun (WGS) entry which is preliminary data.</text>
</comment>
<feature type="signal peptide" evidence="2">
    <location>
        <begin position="1"/>
        <end position="18"/>
    </location>
</feature>
<dbReference type="EMBL" id="QXFX01008469">
    <property type="protein sequence ID" value="KAE9055605.1"/>
    <property type="molecule type" value="Genomic_DNA"/>
</dbReference>
<organism evidence="3 4">
    <name type="scientific">Phytophthora fragariae</name>
    <dbReference type="NCBI Taxonomy" id="53985"/>
    <lineage>
        <taxon>Eukaryota</taxon>
        <taxon>Sar</taxon>
        <taxon>Stramenopiles</taxon>
        <taxon>Oomycota</taxon>
        <taxon>Peronosporomycetes</taxon>
        <taxon>Peronosporales</taxon>
        <taxon>Peronosporaceae</taxon>
        <taxon>Phytophthora</taxon>
    </lineage>
</organism>
<evidence type="ECO:0000256" key="1">
    <source>
        <dbReference type="SAM" id="MobiDB-lite"/>
    </source>
</evidence>
<name>A0A6G0JGF5_9STRA</name>
<dbReference type="AlphaFoldDB" id="A0A6G0JGF5"/>
<evidence type="ECO:0000313" key="4">
    <source>
        <dbReference type="Proteomes" id="UP000488956"/>
    </source>
</evidence>
<keyword evidence="2" id="KW-0732">Signal</keyword>
<evidence type="ECO:0000256" key="2">
    <source>
        <dbReference type="SAM" id="SignalP"/>
    </source>
</evidence>
<feature type="region of interest" description="Disordered" evidence="1">
    <location>
        <begin position="71"/>
        <end position="95"/>
    </location>
</feature>
<dbReference type="Proteomes" id="UP000488956">
    <property type="component" value="Unassembled WGS sequence"/>
</dbReference>
<sequence>MALVGAGSLASLLAPSVARRPVDTAAVCRPVASPVVCALICSSSRLRVTEASSPASPLLVASCSPTPPPFSGSVPSSSSSSSSATILSTTGPSESLGQWLDTKKLQCTIECSSVSSRTTSQLSKPADCTIFAGPTHWWANFVMPLPFGGLSTHTKSPASKCASCRTRWL</sequence>
<accession>A0A6G0JGF5</accession>